<evidence type="ECO:0000256" key="4">
    <source>
        <dbReference type="ARBA" id="ARBA00023288"/>
    </source>
</evidence>
<dbReference type="EMBL" id="DOYJ01000205">
    <property type="protein sequence ID" value="HCB75958.1"/>
    <property type="molecule type" value="Genomic_DNA"/>
</dbReference>
<evidence type="ECO:0000256" key="5">
    <source>
        <dbReference type="SAM" id="SignalP"/>
    </source>
</evidence>
<evidence type="ECO:0000259" key="6">
    <source>
        <dbReference type="Pfam" id="PF05433"/>
    </source>
</evidence>
<feature type="chain" id="PRO_5017754460" description="17 kDa surface antigen" evidence="5">
    <location>
        <begin position="27"/>
        <end position="133"/>
    </location>
</feature>
<evidence type="ECO:0000313" key="7">
    <source>
        <dbReference type="EMBL" id="HCB75958.1"/>
    </source>
</evidence>
<evidence type="ECO:0000256" key="2">
    <source>
        <dbReference type="ARBA" id="ARBA00008681"/>
    </source>
</evidence>
<comment type="subcellular location">
    <subcellularLocation>
        <location evidence="1">Cell outer membrane</location>
        <topology evidence="1">Lipid-anchor</topology>
    </subcellularLocation>
</comment>
<name>A0A3D0WD62_9SPHN</name>
<comment type="similarity">
    <text evidence="2">Belongs to the rickettsiale 17 kDa surface antigen family.</text>
</comment>
<comment type="caution">
    <text evidence="7">The sequence shown here is derived from an EMBL/GenBank/DDBJ whole genome shotgun (WGS) entry which is preliminary data.</text>
</comment>
<dbReference type="Pfam" id="PF05433">
    <property type="entry name" value="Rick_17kDa_Anti"/>
    <property type="match status" value="1"/>
</dbReference>
<dbReference type="GO" id="GO:0009279">
    <property type="term" value="C:cell outer membrane"/>
    <property type="evidence" value="ECO:0007669"/>
    <property type="project" value="UniProtKB-SubCell"/>
</dbReference>
<dbReference type="AlphaFoldDB" id="A0A3D0WD62"/>
<evidence type="ECO:0000313" key="8">
    <source>
        <dbReference type="Proteomes" id="UP000262699"/>
    </source>
</evidence>
<feature type="signal peptide" evidence="5">
    <location>
        <begin position="1"/>
        <end position="26"/>
    </location>
</feature>
<organism evidence="7 8">
    <name type="scientific">Sphingomonas bacterium</name>
    <dbReference type="NCBI Taxonomy" id="1895847"/>
    <lineage>
        <taxon>Bacteria</taxon>
        <taxon>Pseudomonadati</taxon>
        <taxon>Pseudomonadota</taxon>
        <taxon>Alphaproteobacteria</taxon>
        <taxon>Sphingomonadales</taxon>
        <taxon>Sphingomonadaceae</taxon>
        <taxon>Sphingomonas</taxon>
    </lineage>
</organism>
<protein>
    <recommendedName>
        <fullName evidence="3">17 kDa surface antigen</fullName>
    </recommendedName>
</protein>
<dbReference type="Proteomes" id="UP000262699">
    <property type="component" value="Unassembled WGS sequence"/>
</dbReference>
<keyword evidence="4" id="KW-0449">Lipoprotein</keyword>
<evidence type="ECO:0000256" key="1">
    <source>
        <dbReference type="ARBA" id="ARBA00004459"/>
    </source>
</evidence>
<evidence type="ECO:0000256" key="3">
    <source>
        <dbReference type="ARBA" id="ARBA00015281"/>
    </source>
</evidence>
<gene>
    <name evidence="7" type="ORF">DEP91_07250</name>
</gene>
<dbReference type="InterPro" id="IPR008816">
    <property type="entry name" value="Gly_zipper_2TM_dom"/>
</dbReference>
<keyword evidence="5" id="KW-0732">Signal</keyword>
<sequence length="133" mass="14538">MFKQITLAAAALTMGTTALVVPTAPAAAQGYYGQDYYGQRYRDRGYYGDRGYDRGYRDRSYYGNDRRYYRNRARERCNDGDGGTIVGAIAGGLLGNQIAGRGDRTLGTILGGGVGALAGRAIDRSDRPNYCRR</sequence>
<accession>A0A3D0WD62</accession>
<feature type="domain" description="Glycine zipper 2TM" evidence="6">
    <location>
        <begin position="82"/>
        <end position="122"/>
    </location>
</feature>
<proteinExistence type="inferred from homology"/>
<reference evidence="7 8" key="1">
    <citation type="journal article" date="2018" name="Nat. Biotechnol.">
        <title>A standardized bacterial taxonomy based on genome phylogeny substantially revises the tree of life.</title>
        <authorList>
            <person name="Parks D.H."/>
            <person name="Chuvochina M."/>
            <person name="Waite D.W."/>
            <person name="Rinke C."/>
            <person name="Skarshewski A."/>
            <person name="Chaumeil P.A."/>
            <person name="Hugenholtz P."/>
        </authorList>
    </citation>
    <scope>NUCLEOTIDE SEQUENCE [LARGE SCALE GENOMIC DNA]</scope>
    <source>
        <strain evidence="7">UBA9015</strain>
    </source>
</reference>